<feature type="transmembrane region" description="Helical" evidence="2">
    <location>
        <begin position="7"/>
        <end position="29"/>
    </location>
</feature>
<dbReference type="AlphaFoldDB" id="A0A4S2GZ76"/>
<keyword evidence="2" id="KW-0812">Transmembrane</keyword>
<keyword evidence="2" id="KW-0472">Membrane</keyword>
<proteinExistence type="predicted"/>
<organism evidence="4 5">
    <name type="scientific">Marinicauda algicola</name>
    <dbReference type="NCBI Taxonomy" id="2029849"/>
    <lineage>
        <taxon>Bacteria</taxon>
        <taxon>Pseudomonadati</taxon>
        <taxon>Pseudomonadota</taxon>
        <taxon>Alphaproteobacteria</taxon>
        <taxon>Maricaulales</taxon>
        <taxon>Maricaulaceae</taxon>
        <taxon>Marinicauda</taxon>
    </lineage>
</organism>
<dbReference type="EMBL" id="SRXW01000003">
    <property type="protein sequence ID" value="TGY88288.1"/>
    <property type="molecule type" value="Genomic_DNA"/>
</dbReference>
<dbReference type="Proteomes" id="UP000308054">
    <property type="component" value="Unassembled WGS sequence"/>
</dbReference>
<dbReference type="Pfam" id="PF02470">
    <property type="entry name" value="MlaD"/>
    <property type="match status" value="1"/>
</dbReference>
<keyword evidence="1" id="KW-0175">Coiled coil</keyword>
<dbReference type="InterPro" id="IPR003399">
    <property type="entry name" value="Mce/MlaD"/>
</dbReference>
<dbReference type="OrthoDB" id="9808689at2"/>
<keyword evidence="2" id="KW-1133">Transmembrane helix</keyword>
<evidence type="ECO:0000313" key="5">
    <source>
        <dbReference type="Proteomes" id="UP000308054"/>
    </source>
</evidence>
<protein>
    <submittedName>
        <fullName evidence="4">MCE family protein</fullName>
    </submittedName>
</protein>
<dbReference type="PANTHER" id="PTHR36698:SF2">
    <property type="entry name" value="MCE_MLAD DOMAIN-CONTAINING PROTEIN"/>
    <property type="match status" value="1"/>
</dbReference>
<keyword evidence="5" id="KW-1185">Reference proteome</keyword>
<feature type="coiled-coil region" evidence="1">
    <location>
        <begin position="274"/>
        <end position="301"/>
    </location>
</feature>
<evidence type="ECO:0000256" key="1">
    <source>
        <dbReference type="SAM" id="Coils"/>
    </source>
</evidence>
<name>A0A4S2GZ76_9PROT</name>
<dbReference type="PANTHER" id="PTHR36698">
    <property type="entry name" value="BLL5892 PROTEIN"/>
    <property type="match status" value="1"/>
</dbReference>
<evidence type="ECO:0000313" key="4">
    <source>
        <dbReference type="EMBL" id="TGY88288.1"/>
    </source>
</evidence>
<dbReference type="RefSeq" id="WP_135996134.1">
    <property type="nucleotide sequence ID" value="NZ_CP071057.1"/>
</dbReference>
<reference evidence="4 5" key="1">
    <citation type="journal article" date="2017" name="Int. J. Syst. Evol. Microbiol.">
        <title>Marinicauda algicola sp. nov., isolated from a marine red alga Rhodosorus marinus.</title>
        <authorList>
            <person name="Jeong S.E."/>
            <person name="Jeon S.H."/>
            <person name="Chun B.H."/>
            <person name="Kim D.W."/>
            <person name="Jeon C.O."/>
        </authorList>
    </citation>
    <scope>NUCLEOTIDE SEQUENCE [LARGE SCALE GENOMIC DNA]</scope>
    <source>
        <strain evidence="4 5">JCM 31718</strain>
    </source>
</reference>
<comment type="caution">
    <text evidence="4">The sequence shown here is derived from an EMBL/GenBank/DDBJ whole genome shotgun (WGS) entry which is preliminary data.</text>
</comment>
<evidence type="ECO:0000259" key="3">
    <source>
        <dbReference type="Pfam" id="PF02470"/>
    </source>
</evidence>
<gene>
    <name evidence="4" type="ORF">E5163_10715</name>
</gene>
<evidence type="ECO:0000256" key="2">
    <source>
        <dbReference type="SAM" id="Phobius"/>
    </source>
</evidence>
<sequence length="318" mass="34325">METKAHHALVGFFVVFLAAAGALFTLWLAQVQFDQEFEEYDVVFEGPVRGLREASEVRFNGIQVGEVIDLGLNPDNPNEVIARVRVDAATPVKVDSFAQLEPQGLTGLSYIQITGGSPGAEELESRAGDRPARIFARQAQLEGLVEGGETVIENAQVTLARVNRLLSDENIESVTNTLNNLEEISRALAEERDLVARFGQAVDTFNEAGQDVSQAATALQQFGVTADAFLREEVGPMVSETTAASIAVNKASTETYDALVSIRPELEAFADQGLDSLTTAAQDLRALIAALERIALQLEEDPAGFLAEPRGREVEVPQ</sequence>
<feature type="domain" description="Mce/MlaD" evidence="3">
    <location>
        <begin position="40"/>
        <end position="116"/>
    </location>
</feature>
<accession>A0A4S2GZ76</accession>